<feature type="transmembrane region" description="Helical" evidence="7">
    <location>
        <begin position="115"/>
        <end position="133"/>
    </location>
</feature>
<evidence type="ECO:0000256" key="2">
    <source>
        <dbReference type="ARBA" id="ARBA00022448"/>
    </source>
</evidence>
<accession>A0A656JXM0</accession>
<evidence type="ECO:0000256" key="5">
    <source>
        <dbReference type="ARBA" id="ARBA00022989"/>
    </source>
</evidence>
<dbReference type="AlphaFoldDB" id="A0A656JXM0"/>
<sequence>MTRETPVQRRRVRAAWLFLTPMLVCLTLVAAWPLLRTFWFSLTNADLSDIESSSFVGLSNYLFYDGAIWSGVLVDPQWWNAVRNTLHFTVVSVGLEMVLGLLVALLLNVKFTGRALVRALILIPWAIPTIVSAKIWSWMLNDQFGIINHLMLSLGLIDAPLAWTADADLSMWAVIIVDVWKTVPFVTLLMLAALQMLPSDCYEAARV</sequence>
<dbReference type="PANTHER" id="PTHR43005">
    <property type="entry name" value="BLR7065 PROTEIN"/>
    <property type="match status" value="1"/>
</dbReference>
<protein>
    <submittedName>
        <fullName evidence="9">Sugar ABC transporter permease</fullName>
    </submittedName>
</protein>
<comment type="similarity">
    <text evidence="7">Belongs to the binding-protein-dependent transport system permease family.</text>
</comment>
<dbReference type="GO" id="GO:0005886">
    <property type="term" value="C:plasma membrane"/>
    <property type="evidence" value="ECO:0007669"/>
    <property type="project" value="UniProtKB-SubCell"/>
</dbReference>
<dbReference type="PROSITE" id="PS50928">
    <property type="entry name" value="ABC_TM1"/>
    <property type="match status" value="1"/>
</dbReference>
<dbReference type="PANTHER" id="PTHR43005:SF2">
    <property type="entry name" value="INTEGRAL MEMBRANE SUGAR TRANSPORT PROTEIN"/>
    <property type="match status" value="1"/>
</dbReference>
<dbReference type="InterPro" id="IPR035906">
    <property type="entry name" value="MetI-like_sf"/>
</dbReference>
<reference evidence="9 10" key="1">
    <citation type="journal article" date="2013" name="PLoS Pathog.">
        <title>Genomic analysis of the Kiwifruit pathogen Pseudomonas syringae pv. actinidiae provides insight into the origins of an emergent plant disease.</title>
        <authorList>
            <person name="McCann H.C."/>
            <person name="Rikkerink E.H."/>
            <person name="Bertels F."/>
            <person name="Fiers M."/>
            <person name="Lu A."/>
            <person name="Rees-George J."/>
            <person name="Andersen M.T."/>
            <person name="Gleave A.P."/>
            <person name="Haubold B."/>
            <person name="Wohlers M.W."/>
            <person name="Guttman D.S."/>
            <person name="Wang P.W."/>
            <person name="Straub C."/>
            <person name="Vanneste J.L."/>
            <person name="Rainey P.B."/>
            <person name="Templeton M.D."/>
        </authorList>
    </citation>
    <scope>NUCLEOTIDE SEQUENCE [LARGE SCALE GENOMIC DNA]</scope>
    <source>
        <strain evidence="9 10">ICMP 19096</strain>
    </source>
</reference>
<evidence type="ECO:0000256" key="7">
    <source>
        <dbReference type="RuleBase" id="RU363032"/>
    </source>
</evidence>
<dbReference type="GO" id="GO:0055085">
    <property type="term" value="P:transmembrane transport"/>
    <property type="evidence" value="ECO:0007669"/>
    <property type="project" value="InterPro"/>
</dbReference>
<comment type="subcellular location">
    <subcellularLocation>
        <location evidence="1 7">Cell membrane</location>
        <topology evidence="1 7">Multi-pass membrane protein</topology>
    </subcellularLocation>
</comment>
<keyword evidence="4 7" id="KW-0812">Transmembrane</keyword>
<dbReference type="Pfam" id="PF00528">
    <property type="entry name" value="BPD_transp_1"/>
    <property type="match status" value="1"/>
</dbReference>
<evidence type="ECO:0000256" key="6">
    <source>
        <dbReference type="ARBA" id="ARBA00023136"/>
    </source>
</evidence>
<keyword evidence="5 7" id="KW-1133">Transmembrane helix</keyword>
<feature type="transmembrane region" description="Helical" evidence="7">
    <location>
        <begin position="169"/>
        <end position="194"/>
    </location>
</feature>
<dbReference type="EMBL" id="AOKF01001538">
    <property type="protein sequence ID" value="EPN59230.1"/>
    <property type="molecule type" value="Genomic_DNA"/>
</dbReference>
<dbReference type="Proteomes" id="UP000018849">
    <property type="component" value="Unassembled WGS sequence"/>
</dbReference>
<proteinExistence type="inferred from homology"/>
<feature type="transmembrane region" description="Helical" evidence="7">
    <location>
        <begin position="12"/>
        <end position="35"/>
    </location>
</feature>
<dbReference type="Gene3D" id="1.10.3720.10">
    <property type="entry name" value="MetI-like"/>
    <property type="match status" value="1"/>
</dbReference>
<keyword evidence="6 7" id="KW-0472">Membrane</keyword>
<evidence type="ECO:0000256" key="3">
    <source>
        <dbReference type="ARBA" id="ARBA00022475"/>
    </source>
</evidence>
<gene>
    <name evidence="9" type="ORF">A245_18235</name>
</gene>
<organism evidence="9 10">
    <name type="scientific">Pseudomonas syringae pv. actinidiae ICMP 19096</name>
    <dbReference type="NCBI Taxonomy" id="1194405"/>
    <lineage>
        <taxon>Bacteria</taxon>
        <taxon>Pseudomonadati</taxon>
        <taxon>Pseudomonadota</taxon>
        <taxon>Gammaproteobacteria</taxon>
        <taxon>Pseudomonadales</taxon>
        <taxon>Pseudomonadaceae</taxon>
        <taxon>Pseudomonas</taxon>
        <taxon>Pseudomonas syringae</taxon>
    </lineage>
</organism>
<feature type="non-terminal residue" evidence="9">
    <location>
        <position position="207"/>
    </location>
</feature>
<feature type="transmembrane region" description="Helical" evidence="7">
    <location>
        <begin position="86"/>
        <end position="109"/>
    </location>
</feature>
<feature type="domain" description="ABC transmembrane type-1" evidence="8">
    <location>
        <begin position="82"/>
        <end position="207"/>
    </location>
</feature>
<comment type="caution">
    <text evidence="9">The sequence shown here is derived from an EMBL/GenBank/DDBJ whole genome shotgun (WGS) entry which is preliminary data.</text>
</comment>
<evidence type="ECO:0000256" key="1">
    <source>
        <dbReference type="ARBA" id="ARBA00004651"/>
    </source>
</evidence>
<evidence type="ECO:0000259" key="8">
    <source>
        <dbReference type="PROSITE" id="PS50928"/>
    </source>
</evidence>
<evidence type="ECO:0000313" key="10">
    <source>
        <dbReference type="Proteomes" id="UP000018849"/>
    </source>
</evidence>
<dbReference type="InterPro" id="IPR000515">
    <property type="entry name" value="MetI-like"/>
</dbReference>
<dbReference type="SUPFAM" id="SSF161098">
    <property type="entry name" value="MetI-like"/>
    <property type="match status" value="1"/>
</dbReference>
<evidence type="ECO:0000313" key="9">
    <source>
        <dbReference type="EMBL" id="EPN59230.1"/>
    </source>
</evidence>
<keyword evidence="2 7" id="KW-0813">Transport</keyword>
<evidence type="ECO:0000256" key="4">
    <source>
        <dbReference type="ARBA" id="ARBA00022692"/>
    </source>
</evidence>
<name>A0A656JXM0_PSESF</name>
<feature type="transmembrane region" description="Helical" evidence="7">
    <location>
        <begin position="145"/>
        <end position="163"/>
    </location>
</feature>
<keyword evidence="3" id="KW-1003">Cell membrane</keyword>